<evidence type="ECO:0000256" key="1">
    <source>
        <dbReference type="ARBA" id="ARBA00022485"/>
    </source>
</evidence>
<evidence type="ECO:0000256" key="2">
    <source>
        <dbReference type="ARBA" id="ARBA00022723"/>
    </source>
</evidence>
<evidence type="ECO:0000256" key="3">
    <source>
        <dbReference type="ARBA" id="ARBA00023004"/>
    </source>
</evidence>
<keyword evidence="4" id="KW-0411">Iron-sulfur</keyword>
<keyword evidence="1" id="KW-0004">4Fe-4S</keyword>
<dbReference type="Proteomes" id="UP001431693">
    <property type="component" value="Unassembled WGS sequence"/>
</dbReference>
<dbReference type="EMBL" id="JASJEX010000003">
    <property type="protein sequence ID" value="MDJ1129952.1"/>
    <property type="molecule type" value="Genomic_DNA"/>
</dbReference>
<name>A0ABT6ZLM4_9ACTN</name>
<evidence type="ECO:0000313" key="6">
    <source>
        <dbReference type="EMBL" id="MDJ1129952.1"/>
    </source>
</evidence>
<dbReference type="InterPro" id="IPR050572">
    <property type="entry name" value="Fe-S_Ferredoxin"/>
</dbReference>
<dbReference type="SUPFAM" id="SSF52218">
    <property type="entry name" value="Flavoproteins"/>
    <property type="match status" value="1"/>
</dbReference>
<dbReference type="InterPro" id="IPR017900">
    <property type="entry name" value="4Fe4S_Fe_S_CS"/>
</dbReference>
<keyword evidence="2" id="KW-0479">Metal-binding</keyword>
<dbReference type="Pfam" id="PF13237">
    <property type="entry name" value="Fer4_10"/>
    <property type="match status" value="1"/>
</dbReference>
<feature type="domain" description="4Fe-4S ferredoxin-type" evidence="5">
    <location>
        <begin position="215"/>
        <end position="243"/>
    </location>
</feature>
<proteinExistence type="predicted"/>
<dbReference type="PANTHER" id="PTHR43687:SF1">
    <property type="entry name" value="FERREDOXIN III"/>
    <property type="match status" value="1"/>
</dbReference>
<dbReference type="InterPro" id="IPR029039">
    <property type="entry name" value="Flavoprotein-like_sf"/>
</dbReference>
<dbReference type="PANTHER" id="PTHR43687">
    <property type="entry name" value="ADENYLYLSULFATE REDUCTASE, BETA SUBUNIT"/>
    <property type="match status" value="1"/>
</dbReference>
<dbReference type="InterPro" id="IPR047964">
    <property type="entry name" value="EFR1-like"/>
</dbReference>
<sequence length="259" mass="28574">MILFFTATGNDQYVAEAIAERCGENEQALSITELLWSERRELSLQPFERFGLVTPTYFWGLPAPVVTFLEGLALDISQDPDPYTFVVATYGTTTGGLGAQTNALFQRLGAPLKARFSVKMPDTWTPIFNLSDKTAVAEKVRRGDEQAHKVAHAIAAHVTGNHMGLSVPWAIAQHAYARYAPARQCYHLAVNDACIGCGLCARQCPVRAIQMRDNRPAWVKDRCAMCLGCLHRCPVNAITYNHATQGRGQYVHPGVKLPK</sequence>
<dbReference type="PROSITE" id="PS51379">
    <property type="entry name" value="4FE4S_FER_2"/>
    <property type="match status" value="2"/>
</dbReference>
<dbReference type="Gene3D" id="3.30.70.20">
    <property type="match status" value="1"/>
</dbReference>
<evidence type="ECO:0000256" key="4">
    <source>
        <dbReference type="ARBA" id="ARBA00023014"/>
    </source>
</evidence>
<dbReference type="RefSeq" id="WP_283713072.1">
    <property type="nucleotide sequence ID" value="NZ_JASJEW010000002.1"/>
</dbReference>
<evidence type="ECO:0000313" key="7">
    <source>
        <dbReference type="Proteomes" id="UP001431693"/>
    </source>
</evidence>
<reference evidence="6" key="1">
    <citation type="submission" date="2023-05" db="EMBL/GenBank/DDBJ databases">
        <title>[olsenella] sp. nov., isolated from a pig farm feces dump.</title>
        <authorList>
            <person name="Chang Y.-H."/>
        </authorList>
    </citation>
    <scope>NUCLEOTIDE SEQUENCE</scope>
    <source>
        <strain evidence="6">YH-ols2217</strain>
    </source>
</reference>
<accession>A0ABT6ZLM4</accession>
<dbReference type="NCBIfam" id="NF038196">
    <property type="entry name" value="ferrodoxin_EFR1"/>
    <property type="match status" value="1"/>
</dbReference>
<comment type="caution">
    <text evidence="6">The sequence shown here is derived from an EMBL/GenBank/DDBJ whole genome shotgun (WGS) entry which is preliminary data.</text>
</comment>
<keyword evidence="3" id="KW-0408">Iron</keyword>
<dbReference type="InterPro" id="IPR017896">
    <property type="entry name" value="4Fe4S_Fe-S-bd"/>
</dbReference>
<dbReference type="Gene3D" id="3.40.50.360">
    <property type="match status" value="1"/>
</dbReference>
<organism evidence="6 7">
    <name type="scientific">Kribbibacterium absianum</name>
    <dbReference type="NCBI Taxonomy" id="3044210"/>
    <lineage>
        <taxon>Bacteria</taxon>
        <taxon>Bacillati</taxon>
        <taxon>Actinomycetota</taxon>
        <taxon>Coriobacteriia</taxon>
        <taxon>Coriobacteriales</taxon>
        <taxon>Kribbibacteriaceae</taxon>
        <taxon>Kribbibacterium</taxon>
    </lineage>
</organism>
<evidence type="ECO:0000259" key="5">
    <source>
        <dbReference type="PROSITE" id="PS51379"/>
    </source>
</evidence>
<keyword evidence="7" id="KW-1185">Reference proteome</keyword>
<dbReference type="SUPFAM" id="SSF54862">
    <property type="entry name" value="4Fe-4S ferredoxins"/>
    <property type="match status" value="1"/>
</dbReference>
<gene>
    <name evidence="6" type="ORF">QJ043_07660</name>
</gene>
<feature type="domain" description="4Fe-4S ferredoxin-type" evidence="5">
    <location>
        <begin position="186"/>
        <end position="214"/>
    </location>
</feature>
<protein>
    <submittedName>
        <fullName evidence="6">EFR1 family ferrodoxin</fullName>
    </submittedName>
</protein>
<dbReference type="PROSITE" id="PS00198">
    <property type="entry name" value="4FE4S_FER_1"/>
    <property type="match status" value="2"/>
</dbReference>